<organism evidence="1 2">
    <name type="scientific">Chryseobacterium formosus</name>
    <dbReference type="NCBI Taxonomy" id="1537363"/>
    <lineage>
        <taxon>Bacteria</taxon>
        <taxon>Pseudomonadati</taxon>
        <taxon>Bacteroidota</taxon>
        <taxon>Flavobacteriia</taxon>
        <taxon>Flavobacteriales</taxon>
        <taxon>Weeksellaceae</taxon>
        <taxon>Chryseobacterium group</taxon>
        <taxon>Chryseobacterium</taxon>
    </lineage>
</organism>
<evidence type="ECO:0008006" key="3">
    <source>
        <dbReference type="Google" id="ProtNLM"/>
    </source>
</evidence>
<dbReference type="Proteomes" id="UP001073122">
    <property type="component" value="Unassembled WGS sequence"/>
</dbReference>
<gene>
    <name evidence="1" type="ORF">OF897_06950</name>
</gene>
<sequence length="154" mass="16933">MLSNKGIGGNEVPLDASEAIFEIPQNRTLLAQKLTAEDPVKPELVEGLTTIDKVFEHFKPEIKVDFEDAAGSVKMENLKFKNLGDFGTKGITGQSGFLSGLETEKDQYQKIIKQLKTNKILKAALEDPDAKKGLVDTLQSLIKELESNNTTNNN</sequence>
<dbReference type="EMBL" id="JAOVZW010000008">
    <property type="protein sequence ID" value="MCX8523658.1"/>
    <property type="molecule type" value="Genomic_DNA"/>
</dbReference>
<evidence type="ECO:0000313" key="2">
    <source>
        <dbReference type="Proteomes" id="UP001073122"/>
    </source>
</evidence>
<comment type="caution">
    <text evidence="1">The sequence shown here is derived from an EMBL/GenBank/DDBJ whole genome shotgun (WGS) entry which is preliminary data.</text>
</comment>
<reference evidence="1" key="1">
    <citation type="submission" date="2022-10" db="EMBL/GenBank/DDBJ databases">
        <title>Chryseobacterium sp. nov., a novel bacterial species.</title>
        <authorList>
            <person name="Cao Y."/>
        </authorList>
    </citation>
    <scope>NUCLEOTIDE SEQUENCE</scope>
    <source>
        <strain evidence="1">CCTCC AB2015118</strain>
    </source>
</reference>
<proteinExistence type="predicted"/>
<accession>A0ABT3XND9</accession>
<name>A0ABT3XND9_9FLAO</name>
<protein>
    <recommendedName>
        <fullName evidence="3">Type VI secretion system, VipA, VC_A0107 or Hcp2</fullName>
    </recommendedName>
</protein>
<evidence type="ECO:0000313" key="1">
    <source>
        <dbReference type="EMBL" id="MCX8523658.1"/>
    </source>
</evidence>
<keyword evidence="2" id="KW-1185">Reference proteome</keyword>
<dbReference type="RefSeq" id="WP_267264967.1">
    <property type="nucleotide sequence ID" value="NZ_JAOVZW010000008.1"/>
</dbReference>